<dbReference type="Proteomes" id="UP000008281">
    <property type="component" value="Unassembled WGS sequence"/>
</dbReference>
<evidence type="ECO:0000313" key="3">
    <source>
        <dbReference type="Proteomes" id="UP000008281"/>
    </source>
</evidence>
<reference evidence="2" key="1">
    <citation type="submission" date="2007-07" db="EMBL/GenBank/DDBJ databases">
        <title>PCAP assembly of the Caenorhabditis remanei genome.</title>
        <authorList>
            <consortium name="The Caenorhabditis remanei Sequencing Consortium"/>
            <person name="Wilson R.K."/>
        </authorList>
    </citation>
    <scope>NUCLEOTIDE SEQUENCE [LARGE SCALE GENOMIC DNA]</scope>
    <source>
        <strain evidence="2">PB4641</strain>
    </source>
</reference>
<feature type="domain" description="Sdz-33 F-box" evidence="1">
    <location>
        <begin position="121"/>
        <end position="183"/>
    </location>
</feature>
<organism evidence="3">
    <name type="scientific">Caenorhabditis remanei</name>
    <name type="common">Caenorhabditis vulgaris</name>
    <dbReference type="NCBI Taxonomy" id="31234"/>
    <lineage>
        <taxon>Eukaryota</taxon>
        <taxon>Metazoa</taxon>
        <taxon>Ecdysozoa</taxon>
        <taxon>Nematoda</taxon>
        <taxon>Chromadorea</taxon>
        <taxon>Rhabditida</taxon>
        <taxon>Rhabditina</taxon>
        <taxon>Rhabditomorpha</taxon>
        <taxon>Rhabditoidea</taxon>
        <taxon>Rhabditidae</taxon>
        <taxon>Peloderinae</taxon>
        <taxon>Caenorhabditis</taxon>
    </lineage>
</organism>
<dbReference type="AlphaFoldDB" id="E3MQI9"/>
<dbReference type="eggNOG" id="ENOG502TJT8">
    <property type="taxonomic scope" value="Eukaryota"/>
</dbReference>
<protein>
    <recommendedName>
        <fullName evidence="1">Sdz-33 F-box domain-containing protein</fullName>
    </recommendedName>
</protein>
<gene>
    <name evidence="2" type="ORF">CRE_10356</name>
</gene>
<dbReference type="Pfam" id="PF07735">
    <property type="entry name" value="FBA_2"/>
    <property type="match status" value="2"/>
</dbReference>
<dbReference type="FunCoup" id="E3MQI9">
    <property type="interactions" value="1308"/>
</dbReference>
<name>E3MQI9_CAERE</name>
<feature type="domain" description="Sdz-33 F-box" evidence="1">
    <location>
        <begin position="258"/>
        <end position="317"/>
    </location>
</feature>
<dbReference type="HOGENOM" id="CLU_694922_0_0_1"/>
<dbReference type="PANTHER" id="PTHR21503">
    <property type="entry name" value="F-BOX-CONTAINING HYPOTHETICAL PROTEIN C.ELEGANS"/>
    <property type="match status" value="1"/>
</dbReference>
<evidence type="ECO:0000259" key="1">
    <source>
        <dbReference type="Pfam" id="PF07735"/>
    </source>
</evidence>
<dbReference type="EMBL" id="DS268466">
    <property type="protein sequence ID" value="EFP06983.1"/>
    <property type="molecule type" value="Genomic_DNA"/>
</dbReference>
<proteinExistence type="predicted"/>
<keyword evidence="3" id="KW-1185">Reference proteome</keyword>
<dbReference type="InterPro" id="IPR012885">
    <property type="entry name" value="F-box_Sdz-33"/>
</dbReference>
<dbReference type="InParanoid" id="E3MQI9"/>
<accession>E3MQI9</accession>
<evidence type="ECO:0000313" key="2">
    <source>
        <dbReference type="EMBL" id="EFP06983.1"/>
    </source>
</evidence>
<sequence length="397" mass="47897">MRMNRYIFQKKNSREKNEKTLSFYLNSESKEEDVDLQMIRLFNYLSDLFNNKTITVWIRPFRIATSHFLFSNLQFESCLFFKILGDESEILSNKDASQLLDMLKPTVGVTLKCRVEEGFNQRNIFNLKRIIVTNAKWVSFDDLLNMDCERAFFKKHSFTEEDIKKFINHWMDGNNPKLMHLRLNCFKLEPNWEHILEGIAYGVWEEKEKKKRPRNFKDHYIYSIEEIDCKNGLDFERKSDGMIGTVIHQWRKTSVREILNLPRLYIFHARWLTFDDLLNMECETAHLRYHSFTEEDVKKFINHWMAGSNPKLMHLRLRGFNLSPNWEHILEGIEYGVWEEKEKKKRPRNFKDHYIYSIEEIDCKNGLDFERKSDGMIGTVIHQSDWIDFVVWHDIQF</sequence>